<feature type="compositionally biased region" description="Gly residues" evidence="1">
    <location>
        <begin position="150"/>
        <end position="166"/>
    </location>
</feature>
<dbReference type="PANTHER" id="PTHR14650:SF1">
    <property type="entry name" value="2-OXOGLUTARATE AND IRON-DEPENDENT OXYGENASE DOMAIN-CONTAINING PROTEIN 3"/>
    <property type="match status" value="1"/>
</dbReference>
<dbReference type="Gene3D" id="2.60.120.620">
    <property type="entry name" value="q2cbj1_9rhob like domain"/>
    <property type="match status" value="1"/>
</dbReference>
<name>A0ABP0IYS4_9DINO</name>
<reference evidence="2 3" key="1">
    <citation type="submission" date="2024-02" db="EMBL/GenBank/DDBJ databases">
        <authorList>
            <person name="Chen Y."/>
            <person name="Shah S."/>
            <person name="Dougan E. K."/>
            <person name="Thang M."/>
            <person name="Chan C."/>
        </authorList>
    </citation>
    <scope>NUCLEOTIDE SEQUENCE [LARGE SCALE GENOMIC DNA]</scope>
</reference>
<evidence type="ECO:0000313" key="3">
    <source>
        <dbReference type="Proteomes" id="UP001642484"/>
    </source>
</evidence>
<keyword evidence="3" id="KW-1185">Reference proteome</keyword>
<dbReference type="PANTHER" id="PTHR14650">
    <property type="entry name" value="PROLYL HYDROXYLASE-RELATED"/>
    <property type="match status" value="1"/>
</dbReference>
<evidence type="ECO:0000313" key="2">
    <source>
        <dbReference type="EMBL" id="CAK9007219.1"/>
    </source>
</evidence>
<protein>
    <submittedName>
        <fullName evidence="2">Uncharacterized protein</fullName>
    </submittedName>
</protein>
<comment type="caution">
    <text evidence="2">The sequence shown here is derived from an EMBL/GenBank/DDBJ whole genome shotgun (WGS) entry which is preliminary data.</text>
</comment>
<sequence length="251" mass="28335">MNFKSLKFTQKQVEAYTRVRETLRVRLAQLFGLDAEQLQRLGTQFCSEVDGFVREYWHSHIDTEQYGTFAYTSLLYLNTQDEDSLHAPHCQNHVEGESMAPEPRAVEPRGGRVVAFSSDAENPHKAQSGGQGEARQGERTGFRLGRQGFRDGGGFRTLGTLGRGRGTFGRIRRERKGCSMNEPGTFPKSCVDRLQRNRTLGDWRSPHSTRSVWKKAHLIPLSCCRETDGVRQEFRCHDTPPIQDGVGGFGT</sequence>
<gene>
    <name evidence="2" type="ORF">CCMP2556_LOCUS8750</name>
</gene>
<feature type="region of interest" description="Disordered" evidence="1">
    <location>
        <begin position="118"/>
        <end position="166"/>
    </location>
</feature>
<accession>A0ABP0IYS4</accession>
<dbReference type="Proteomes" id="UP001642484">
    <property type="component" value="Unassembled WGS sequence"/>
</dbReference>
<dbReference type="InterPro" id="IPR039210">
    <property type="entry name" value="OGFOD3"/>
</dbReference>
<organism evidence="2 3">
    <name type="scientific">Durusdinium trenchii</name>
    <dbReference type="NCBI Taxonomy" id="1381693"/>
    <lineage>
        <taxon>Eukaryota</taxon>
        <taxon>Sar</taxon>
        <taxon>Alveolata</taxon>
        <taxon>Dinophyceae</taxon>
        <taxon>Suessiales</taxon>
        <taxon>Symbiodiniaceae</taxon>
        <taxon>Durusdinium</taxon>
    </lineage>
</organism>
<proteinExistence type="predicted"/>
<dbReference type="EMBL" id="CAXAMN010004002">
    <property type="protein sequence ID" value="CAK9007219.1"/>
    <property type="molecule type" value="Genomic_DNA"/>
</dbReference>
<evidence type="ECO:0000256" key="1">
    <source>
        <dbReference type="SAM" id="MobiDB-lite"/>
    </source>
</evidence>